<sequence length="139" mass="16617">MLKLISRNTERWPIENQILWEKEIARMRLELAKLVGRRRRNKLGQFVKGRGNDRFVLTQNQHQFDQDLIAEQWEEFFGGKTKNVFLRHELLRYIPLSCDFVNRPGENQKEPWLINDLMNLPARPVTPLRRGIKLKKLVA</sequence>
<name>A0A9D6LSX2_9BACT</name>
<dbReference type="Proteomes" id="UP000808388">
    <property type="component" value="Unassembled WGS sequence"/>
</dbReference>
<comment type="caution">
    <text evidence="1">The sequence shown here is derived from an EMBL/GenBank/DDBJ whole genome shotgun (WGS) entry which is preliminary data.</text>
</comment>
<evidence type="ECO:0000313" key="1">
    <source>
        <dbReference type="EMBL" id="MBI3627496.1"/>
    </source>
</evidence>
<dbReference type="AlphaFoldDB" id="A0A9D6LSX2"/>
<organism evidence="1 2">
    <name type="scientific">Candidatus Sungiibacteriota bacterium</name>
    <dbReference type="NCBI Taxonomy" id="2750080"/>
    <lineage>
        <taxon>Bacteria</taxon>
        <taxon>Candidatus Sungiibacteriota</taxon>
    </lineage>
</organism>
<reference evidence="1" key="1">
    <citation type="submission" date="2020-07" db="EMBL/GenBank/DDBJ databases">
        <title>Huge and variable diversity of episymbiotic CPR bacteria and DPANN archaea in groundwater ecosystems.</title>
        <authorList>
            <person name="He C.Y."/>
            <person name="Keren R."/>
            <person name="Whittaker M."/>
            <person name="Farag I.F."/>
            <person name="Doudna J."/>
            <person name="Cate J.H.D."/>
            <person name="Banfield J.F."/>
        </authorList>
    </citation>
    <scope>NUCLEOTIDE SEQUENCE</scope>
    <source>
        <strain evidence="1">NC_groundwater_972_Pr1_S-0.2um_49_27</strain>
    </source>
</reference>
<evidence type="ECO:0000313" key="2">
    <source>
        <dbReference type="Proteomes" id="UP000808388"/>
    </source>
</evidence>
<protein>
    <submittedName>
        <fullName evidence="1">Uncharacterized protein</fullName>
    </submittedName>
</protein>
<accession>A0A9D6LSX2</accession>
<proteinExistence type="predicted"/>
<dbReference type="EMBL" id="JACQCQ010000008">
    <property type="protein sequence ID" value="MBI3627496.1"/>
    <property type="molecule type" value="Genomic_DNA"/>
</dbReference>
<gene>
    <name evidence="1" type="ORF">HY220_01975</name>
</gene>